<evidence type="ECO:0000313" key="1">
    <source>
        <dbReference type="EMBL" id="RDJ05085.1"/>
    </source>
</evidence>
<gene>
    <name evidence="1" type="ORF">B5K06_26310</name>
</gene>
<proteinExistence type="predicted"/>
<dbReference type="Proteomes" id="UP000254939">
    <property type="component" value="Unassembled WGS sequence"/>
</dbReference>
<dbReference type="EMBL" id="NAAC01000033">
    <property type="protein sequence ID" value="RDJ05085.1"/>
    <property type="molecule type" value="Genomic_DNA"/>
</dbReference>
<protein>
    <submittedName>
        <fullName evidence="1">Uncharacterized protein</fullName>
    </submittedName>
</protein>
<sequence length="159" mass="17492">MAYDDIDKVTDWSLPNILFLWHRYNGVTNEYSKRGIPSPYLWSGSQLYKKGKYVADRKFDPEAVSKQVGAAVLLRTLLELKAIEIGSDKSVQTNILAAAGSVNVLATENMPGTGMESANRCVNRRAVCPIPNTVYPACEGSRMLPPLRRFAASPLQTSA</sequence>
<comment type="caution">
    <text evidence="1">The sequence shown here is derived from an EMBL/GenBank/DDBJ whole genome shotgun (WGS) entry which is preliminary data.</text>
</comment>
<organism evidence="1 2">
    <name type="scientific">Rhizobium grahamii</name>
    <dbReference type="NCBI Taxonomy" id="1120045"/>
    <lineage>
        <taxon>Bacteria</taxon>
        <taxon>Pseudomonadati</taxon>
        <taxon>Pseudomonadota</taxon>
        <taxon>Alphaproteobacteria</taxon>
        <taxon>Hyphomicrobiales</taxon>
        <taxon>Rhizobiaceae</taxon>
        <taxon>Rhizobium/Agrobacterium group</taxon>
        <taxon>Rhizobium</taxon>
    </lineage>
</organism>
<reference evidence="1 2" key="1">
    <citation type="submission" date="2017-03" db="EMBL/GenBank/DDBJ databases">
        <title>Genome analysis of Rhizobial strains effectives or ineffectives for nitrogen fixation isolated from bean seeds.</title>
        <authorList>
            <person name="Peralta H."/>
            <person name="Aguilar-Vera A."/>
            <person name="Mora Y."/>
            <person name="Vargas-Lagunas C."/>
            <person name="Girard L."/>
            <person name="Mora J."/>
        </authorList>
    </citation>
    <scope>NUCLEOTIDE SEQUENCE [LARGE SCALE GENOMIC DNA]</scope>
    <source>
        <strain evidence="1 2">CCGM3</strain>
    </source>
</reference>
<dbReference type="RefSeq" id="WP_114715078.1">
    <property type="nucleotide sequence ID" value="NZ_KZ857266.1"/>
</dbReference>
<accession>A0A370KHS4</accession>
<evidence type="ECO:0000313" key="2">
    <source>
        <dbReference type="Proteomes" id="UP000254939"/>
    </source>
</evidence>
<dbReference type="AlphaFoldDB" id="A0A370KHS4"/>
<name>A0A370KHS4_9HYPH</name>